<evidence type="ECO:0000313" key="3">
    <source>
        <dbReference type="EMBL" id="SMP52913.1"/>
    </source>
</evidence>
<protein>
    <submittedName>
        <fullName evidence="3">BON domain-containing protein</fullName>
    </submittedName>
</protein>
<comment type="caution">
    <text evidence="3">The sequence shown here is derived from an EMBL/GenBank/DDBJ whole genome shotgun (WGS) entry which is preliminary data.</text>
</comment>
<name>A0ABY1PY83_9BACT</name>
<dbReference type="Pfam" id="PF04972">
    <property type="entry name" value="BON"/>
    <property type="match status" value="1"/>
</dbReference>
<dbReference type="PROSITE" id="PS50914">
    <property type="entry name" value="BON"/>
    <property type="match status" value="1"/>
</dbReference>
<gene>
    <name evidence="3" type="ORF">SAMN06265222_10421</name>
</gene>
<reference evidence="3 4" key="1">
    <citation type="submission" date="2017-05" db="EMBL/GenBank/DDBJ databases">
        <authorList>
            <person name="Varghese N."/>
            <person name="Submissions S."/>
        </authorList>
    </citation>
    <scope>NUCLEOTIDE SEQUENCE [LARGE SCALE GENOMIC DNA]</scope>
    <source>
        <strain evidence="3 4">DSM 25457</strain>
    </source>
</reference>
<accession>A0ABY1PY83</accession>
<dbReference type="InterPro" id="IPR007055">
    <property type="entry name" value="BON_dom"/>
</dbReference>
<dbReference type="Proteomes" id="UP001158067">
    <property type="component" value="Unassembled WGS sequence"/>
</dbReference>
<feature type="domain" description="BON" evidence="2">
    <location>
        <begin position="148"/>
        <end position="227"/>
    </location>
</feature>
<dbReference type="RefSeq" id="WP_283432214.1">
    <property type="nucleotide sequence ID" value="NZ_FXUG01000004.1"/>
</dbReference>
<evidence type="ECO:0000313" key="4">
    <source>
        <dbReference type="Proteomes" id="UP001158067"/>
    </source>
</evidence>
<evidence type="ECO:0000259" key="2">
    <source>
        <dbReference type="PROSITE" id="PS50914"/>
    </source>
</evidence>
<proteinExistence type="predicted"/>
<keyword evidence="1" id="KW-0732">Signal</keyword>
<feature type="chain" id="PRO_5047468207" evidence="1">
    <location>
        <begin position="35"/>
        <end position="227"/>
    </location>
</feature>
<dbReference type="Gene3D" id="3.30.1340.30">
    <property type="match status" value="1"/>
</dbReference>
<feature type="signal peptide" evidence="1">
    <location>
        <begin position="1"/>
        <end position="34"/>
    </location>
</feature>
<evidence type="ECO:0000256" key="1">
    <source>
        <dbReference type="SAM" id="SignalP"/>
    </source>
</evidence>
<keyword evidence="4" id="KW-1185">Reference proteome</keyword>
<organism evidence="3 4">
    <name type="scientific">Neorhodopirellula lusitana</name>
    <dbReference type="NCBI Taxonomy" id="445327"/>
    <lineage>
        <taxon>Bacteria</taxon>
        <taxon>Pseudomonadati</taxon>
        <taxon>Planctomycetota</taxon>
        <taxon>Planctomycetia</taxon>
        <taxon>Pirellulales</taxon>
        <taxon>Pirellulaceae</taxon>
        <taxon>Neorhodopirellula</taxon>
    </lineage>
</organism>
<sequence length="227" mass="22602">MMMIPSYLSSRSWQQAAFFLIFAGCMTVQNQAQAQTQAGGTTGQQEVGGTALGGLTPEEVFSGGVERSGVVGQSTATPAGASAASTAGAAAGGTTRGGLSGFGGGGGGLGAAFGNLFGNNNGGGTDAGDAIRTRLRGAVTLPPSAIVSEAELNRRAAGHLYQSTSLGPIASGPNSAGRFRGVNVSVEGRTAVLTGSVASEADRRMTHLMMRLEPGVSTVQNRIQLAP</sequence>
<dbReference type="EMBL" id="FXUG01000004">
    <property type="protein sequence ID" value="SMP52913.1"/>
    <property type="molecule type" value="Genomic_DNA"/>
</dbReference>